<dbReference type="AlphaFoldDB" id="A0AAE0SW06"/>
<proteinExistence type="predicted"/>
<gene>
    <name evidence="1" type="ORF">CHS0354_016415</name>
</gene>
<reference evidence="1" key="3">
    <citation type="submission" date="2023-05" db="EMBL/GenBank/DDBJ databases">
        <authorList>
            <person name="Smith C.H."/>
        </authorList>
    </citation>
    <scope>NUCLEOTIDE SEQUENCE</scope>
    <source>
        <strain evidence="1">CHS0354</strain>
        <tissue evidence="1">Mantle</tissue>
    </source>
</reference>
<organism evidence="1 2">
    <name type="scientific">Potamilus streckersoni</name>
    <dbReference type="NCBI Taxonomy" id="2493646"/>
    <lineage>
        <taxon>Eukaryota</taxon>
        <taxon>Metazoa</taxon>
        <taxon>Spiralia</taxon>
        <taxon>Lophotrochozoa</taxon>
        <taxon>Mollusca</taxon>
        <taxon>Bivalvia</taxon>
        <taxon>Autobranchia</taxon>
        <taxon>Heteroconchia</taxon>
        <taxon>Palaeoheterodonta</taxon>
        <taxon>Unionida</taxon>
        <taxon>Unionoidea</taxon>
        <taxon>Unionidae</taxon>
        <taxon>Ambleminae</taxon>
        <taxon>Lampsilini</taxon>
        <taxon>Potamilus</taxon>
    </lineage>
</organism>
<reference evidence="1" key="1">
    <citation type="journal article" date="2021" name="Genome Biol. Evol.">
        <title>A High-Quality Reference Genome for a Parasitic Bivalve with Doubly Uniparental Inheritance (Bivalvia: Unionida).</title>
        <authorList>
            <person name="Smith C.H."/>
        </authorList>
    </citation>
    <scope>NUCLEOTIDE SEQUENCE</scope>
    <source>
        <strain evidence="1">CHS0354</strain>
    </source>
</reference>
<dbReference type="EMBL" id="JAEAOA010001012">
    <property type="protein sequence ID" value="KAK3599151.1"/>
    <property type="molecule type" value="Genomic_DNA"/>
</dbReference>
<comment type="caution">
    <text evidence="1">The sequence shown here is derived from an EMBL/GenBank/DDBJ whole genome shotgun (WGS) entry which is preliminary data.</text>
</comment>
<name>A0AAE0SW06_9BIVA</name>
<protein>
    <submittedName>
        <fullName evidence="1">Uncharacterized protein</fullName>
    </submittedName>
</protein>
<sequence>TKASCYLSCPENPSDTDEQCIPVYKATLFVRNISHKEETDYSIRKFELCRKSDDGK</sequence>
<evidence type="ECO:0000313" key="2">
    <source>
        <dbReference type="Proteomes" id="UP001195483"/>
    </source>
</evidence>
<accession>A0AAE0SW06</accession>
<dbReference type="Proteomes" id="UP001195483">
    <property type="component" value="Unassembled WGS sequence"/>
</dbReference>
<evidence type="ECO:0000313" key="1">
    <source>
        <dbReference type="EMBL" id="KAK3599151.1"/>
    </source>
</evidence>
<feature type="non-terminal residue" evidence="1">
    <location>
        <position position="1"/>
    </location>
</feature>
<reference evidence="1" key="2">
    <citation type="journal article" date="2021" name="Genome Biol. Evol.">
        <title>Developing a high-quality reference genome for a parasitic bivalve with doubly uniparental inheritance (Bivalvia: Unionida).</title>
        <authorList>
            <person name="Smith C.H."/>
        </authorList>
    </citation>
    <scope>NUCLEOTIDE SEQUENCE</scope>
    <source>
        <strain evidence="1">CHS0354</strain>
        <tissue evidence="1">Mantle</tissue>
    </source>
</reference>
<keyword evidence="2" id="KW-1185">Reference proteome</keyword>
<feature type="non-terminal residue" evidence="1">
    <location>
        <position position="56"/>
    </location>
</feature>